<dbReference type="GO" id="GO:0016020">
    <property type="term" value="C:membrane"/>
    <property type="evidence" value="ECO:0007669"/>
    <property type="project" value="InterPro"/>
</dbReference>
<dbReference type="PANTHER" id="PTHR37423:SF2">
    <property type="entry name" value="MEMBRANE-BOUND LYTIC MUREIN TRANSGLYCOSYLASE C"/>
    <property type="match status" value="1"/>
</dbReference>
<dbReference type="PANTHER" id="PTHR37423">
    <property type="entry name" value="SOLUBLE LYTIC MUREIN TRANSGLYCOSYLASE-RELATED"/>
    <property type="match status" value="1"/>
</dbReference>
<dbReference type="GO" id="GO:0000270">
    <property type="term" value="P:peptidoglycan metabolic process"/>
    <property type="evidence" value="ECO:0007669"/>
    <property type="project" value="InterPro"/>
</dbReference>
<keyword evidence="6" id="KW-1185">Reference proteome</keyword>
<dbReference type="EC" id="3.2.1.-" evidence="5"/>
<accession>A9G2F0</accession>
<keyword evidence="5" id="KW-0378">Hydrolase</keyword>
<evidence type="ECO:0000313" key="6">
    <source>
        <dbReference type="Proteomes" id="UP000002139"/>
    </source>
</evidence>
<sequence length="312" mass="34057">MPPADLHGARLTTAPGTCSPDRASTTGARRAGSPHDAVLGMTARARSVALQFSFSFLRFHRHDFRRYGAVCASGRSQPMLNREMPAPSTSGPSLRVPLRALAAALGLAVLALHPGSALADIFTYTDADGTVHFANRPTGDARFKLYIKGDGRRSSTTRAGVTPVAPSDKSLERFSRYDAWIRQASALYQIPEELVRAVIKCESDYDPRAVSPVGAQGLMQLMPETALRMQVRDAFDARENIFGGTRYLRILANLFNGDLDLTIAGYNAGEGAVMRHGGIPPYEETQAYVTRVRTYYARYRTTRDTTVASIEP</sequence>
<reference evidence="5 6" key="1">
    <citation type="journal article" date="2007" name="Nat. Biotechnol.">
        <title>Complete genome sequence of the myxobacterium Sorangium cellulosum.</title>
        <authorList>
            <person name="Schneiker S."/>
            <person name="Perlova O."/>
            <person name="Kaiser O."/>
            <person name="Gerth K."/>
            <person name="Alici A."/>
            <person name="Altmeyer M.O."/>
            <person name="Bartels D."/>
            <person name="Bekel T."/>
            <person name="Beyer S."/>
            <person name="Bode E."/>
            <person name="Bode H.B."/>
            <person name="Bolten C.J."/>
            <person name="Choudhuri J.V."/>
            <person name="Doss S."/>
            <person name="Elnakady Y.A."/>
            <person name="Frank B."/>
            <person name="Gaigalat L."/>
            <person name="Goesmann A."/>
            <person name="Groeger C."/>
            <person name="Gross F."/>
            <person name="Jelsbak L."/>
            <person name="Jelsbak L."/>
            <person name="Kalinowski J."/>
            <person name="Kegler C."/>
            <person name="Knauber T."/>
            <person name="Konietzny S."/>
            <person name="Kopp M."/>
            <person name="Krause L."/>
            <person name="Krug D."/>
            <person name="Linke B."/>
            <person name="Mahmud T."/>
            <person name="Martinez-Arias R."/>
            <person name="McHardy A.C."/>
            <person name="Merai M."/>
            <person name="Meyer F."/>
            <person name="Mormann S."/>
            <person name="Munoz-Dorado J."/>
            <person name="Perez J."/>
            <person name="Pradella S."/>
            <person name="Rachid S."/>
            <person name="Raddatz G."/>
            <person name="Rosenau F."/>
            <person name="Rueckert C."/>
            <person name="Sasse F."/>
            <person name="Scharfe M."/>
            <person name="Schuster S.C."/>
            <person name="Suen G."/>
            <person name="Treuner-Lange A."/>
            <person name="Velicer G.J."/>
            <person name="Vorholter F.-J."/>
            <person name="Weissman K.J."/>
            <person name="Welch R.D."/>
            <person name="Wenzel S.C."/>
            <person name="Whitworth D.E."/>
            <person name="Wilhelm S."/>
            <person name="Wittmann C."/>
            <person name="Bloecker H."/>
            <person name="Puehler A."/>
            <person name="Mueller R."/>
        </authorList>
    </citation>
    <scope>NUCLEOTIDE SEQUENCE [LARGE SCALE GENOMIC DNA]</scope>
    <source>
        <strain evidence="6">So ce56</strain>
    </source>
</reference>
<dbReference type="InterPro" id="IPR025392">
    <property type="entry name" value="DUF4124"/>
</dbReference>
<evidence type="ECO:0000313" key="5">
    <source>
        <dbReference type="EMBL" id="CAN92609.1"/>
    </source>
</evidence>
<dbReference type="SUPFAM" id="SSF53955">
    <property type="entry name" value="Lysozyme-like"/>
    <property type="match status" value="1"/>
</dbReference>
<dbReference type="GO" id="GO:0008933">
    <property type="term" value="F:peptidoglycan lytic transglycosylase activity"/>
    <property type="evidence" value="ECO:0007669"/>
    <property type="project" value="InterPro"/>
</dbReference>
<dbReference type="STRING" id="448385.sce2449"/>
<evidence type="ECO:0000256" key="2">
    <source>
        <dbReference type="SAM" id="MobiDB-lite"/>
    </source>
</evidence>
<dbReference type="InterPro" id="IPR008258">
    <property type="entry name" value="Transglycosylase_SLT_dom_1"/>
</dbReference>
<organism evidence="5 6">
    <name type="scientific">Sorangium cellulosum (strain So ce56)</name>
    <name type="common">Polyangium cellulosum (strain So ce56)</name>
    <dbReference type="NCBI Taxonomy" id="448385"/>
    <lineage>
        <taxon>Bacteria</taxon>
        <taxon>Pseudomonadati</taxon>
        <taxon>Myxococcota</taxon>
        <taxon>Polyangia</taxon>
        <taxon>Polyangiales</taxon>
        <taxon>Polyangiaceae</taxon>
        <taxon>Sorangium</taxon>
    </lineage>
</organism>
<dbReference type="HOGENOM" id="CLU_891105_0_0_7"/>
<dbReference type="GO" id="GO:0016798">
    <property type="term" value="F:hydrolase activity, acting on glycosyl bonds"/>
    <property type="evidence" value="ECO:0007669"/>
    <property type="project" value="UniProtKB-KW"/>
</dbReference>
<dbReference type="BioCyc" id="SCEL448385:SCE_RS12545-MONOMER"/>
<dbReference type="Proteomes" id="UP000002139">
    <property type="component" value="Chromosome"/>
</dbReference>
<dbReference type="CDD" id="cd00254">
    <property type="entry name" value="LT-like"/>
    <property type="match status" value="1"/>
</dbReference>
<dbReference type="InterPro" id="IPR023346">
    <property type="entry name" value="Lysozyme-like_dom_sf"/>
</dbReference>
<dbReference type="Gene3D" id="1.10.530.10">
    <property type="match status" value="1"/>
</dbReference>
<dbReference type="EMBL" id="AM746676">
    <property type="protein sequence ID" value="CAN92609.1"/>
    <property type="molecule type" value="Genomic_DNA"/>
</dbReference>
<dbReference type="KEGG" id="scl:sce2449"/>
<feature type="region of interest" description="Disordered" evidence="2">
    <location>
        <begin position="1"/>
        <end position="34"/>
    </location>
</feature>
<dbReference type="AlphaFoldDB" id="A9G2F0"/>
<proteinExistence type="inferred from homology"/>
<evidence type="ECO:0000259" key="3">
    <source>
        <dbReference type="Pfam" id="PF01464"/>
    </source>
</evidence>
<protein>
    <submittedName>
        <fullName evidence="5">Soluble lytic murein transglycosylase</fullName>
        <ecNumber evidence="5">3.2.1.-</ecNumber>
    </submittedName>
</protein>
<keyword evidence="5" id="KW-0326">Glycosidase</keyword>
<evidence type="ECO:0000259" key="4">
    <source>
        <dbReference type="Pfam" id="PF13511"/>
    </source>
</evidence>
<feature type="domain" description="DUF4124" evidence="4">
    <location>
        <begin position="110"/>
        <end position="162"/>
    </location>
</feature>
<dbReference type="Pfam" id="PF13511">
    <property type="entry name" value="DUF4124"/>
    <property type="match status" value="1"/>
</dbReference>
<dbReference type="InterPro" id="IPR000189">
    <property type="entry name" value="Transglyc_AS"/>
</dbReference>
<dbReference type="Pfam" id="PF01464">
    <property type="entry name" value="SLT"/>
    <property type="match status" value="1"/>
</dbReference>
<name>A9G2F0_SORC5</name>
<comment type="similarity">
    <text evidence="1">Belongs to the transglycosylase Slt family.</text>
</comment>
<dbReference type="eggNOG" id="COG0741">
    <property type="taxonomic scope" value="Bacteria"/>
</dbReference>
<feature type="domain" description="Transglycosylase SLT" evidence="3">
    <location>
        <begin position="181"/>
        <end position="279"/>
    </location>
</feature>
<gene>
    <name evidence="5" type="ordered locus">sce2449</name>
</gene>
<dbReference type="CAZy" id="GH23">
    <property type="family name" value="Glycoside Hydrolase Family 23"/>
</dbReference>
<dbReference type="PROSITE" id="PS00922">
    <property type="entry name" value="TRANSGLYCOSYLASE"/>
    <property type="match status" value="1"/>
</dbReference>
<evidence type="ECO:0000256" key="1">
    <source>
        <dbReference type="ARBA" id="ARBA00007734"/>
    </source>
</evidence>